<dbReference type="OrthoDB" id="27214at2759"/>
<feature type="domain" description="Tail specific protease" evidence="2">
    <location>
        <begin position="372"/>
        <end position="450"/>
    </location>
</feature>
<proteinExistence type="predicted"/>
<organism evidence="4 5">
    <name type="scientific">Glonium stellatum</name>
    <dbReference type="NCBI Taxonomy" id="574774"/>
    <lineage>
        <taxon>Eukaryota</taxon>
        <taxon>Fungi</taxon>
        <taxon>Dikarya</taxon>
        <taxon>Ascomycota</taxon>
        <taxon>Pezizomycotina</taxon>
        <taxon>Dothideomycetes</taxon>
        <taxon>Pleosporomycetidae</taxon>
        <taxon>Gloniales</taxon>
        <taxon>Gloniaceae</taxon>
        <taxon>Glonium</taxon>
    </lineage>
</organism>
<evidence type="ECO:0000259" key="2">
    <source>
        <dbReference type="Pfam" id="PF03572"/>
    </source>
</evidence>
<evidence type="ECO:0000259" key="3">
    <source>
        <dbReference type="Pfam" id="PF23658"/>
    </source>
</evidence>
<dbReference type="InterPro" id="IPR056186">
    <property type="entry name" value="PDZ_CPAF-rel"/>
</dbReference>
<feature type="chain" id="PRO_5034192486" description="Tail specific protease domain-containing protein" evidence="1">
    <location>
        <begin position="20"/>
        <end position="552"/>
    </location>
</feature>
<evidence type="ECO:0008006" key="6">
    <source>
        <dbReference type="Google" id="ProtNLM"/>
    </source>
</evidence>
<dbReference type="Proteomes" id="UP000250140">
    <property type="component" value="Unassembled WGS sequence"/>
</dbReference>
<dbReference type="Pfam" id="PF03572">
    <property type="entry name" value="Peptidase_S41"/>
    <property type="match status" value="1"/>
</dbReference>
<keyword evidence="5" id="KW-1185">Reference proteome</keyword>
<evidence type="ECO:0000313" key="4">
    <source>
        <dbReference type="EMBL" id="OCL02980.1"/>
    </source>
</evidence>
<dbReference type="InterPro" id="IPR052766">
    <property type="entry name" value="S41A_metabolite_peptidase"/>
</dbReference>
<dbReference type="Gene3D" id="3.90.226.10">
    <property type="entry name" value="2-enoyl-CoA Hydratase, Chain A, domain 1"/>
    <property type="match status" value="1"/>
</dbReference>
<protein>
    <recommendedName>
        <fullName evidence="6">Tail specific protease domain-containing protein</fullName>
    </recommendedName>
</protein>
<dbReference type="PANTHER" id="PTHR37049">
    <property type="entry name" value="PEPTIDASE S41 FAMILY PROTEIN"/>
    <property type="match status" value="1"/>
</dbReference>
<gene>
    <name evidence="4" type="ORF">AOQ84DRAFT_420887</name>
</gene>
<dbReference type="AlphaFoldDB" id="A0A8E2EQG4"/>
<dbReference type="GO" id="GO:0008236">
    <property type="term" value="F:serine-type peptidase activity"/>
    <property type="evidence" value="ECO:0007669"/>
    <property type="project" value="InterPro"/>
</dbReference>
<dbReference type="EMBL" id="KV750840">
    <property type="protein sequence ID" value="OCL02980.1"/>
    <property type="molecule type" value="Genomic_DNA"/>
</dbReference>
<feature type="signal peptide" evidence="1">
    <location>
        <begin position="1"/>
        <end position="19"/>
    </location>
</feature>
<name>A0A8E2EQG4_9PEZI</name>
<accession>A0A8E2EQG4</accession>
<keyword evidence="1" id="KW-0732">Signal</keyword>
<dbReference type="Pfam" id="PF23658">
    <property type="entry name" value="PDZ_CPAF_rel"/>
    <property type="match status" value="1"/>
</dbReference>
<dbReference type="SUPFAM" id="SSF52096">
    <property type="entry name" value="ClpP/crotonase"/>
    <property type="match status" value="1"/>
</dbReference>
<evidence type="ECO:0000313" key="5">
    <source>
        <dbReference type="Proteomes" id="UP000250140"/>
    </source>
</evidence>
<feature type="domain" description="CPAF-like PDZ" evidence="3">
    <location>
        <begin position="180"/>
        <end position="290"/>
    </location>
</feature>
<reference evidence="4 5" key="1">
    <citation type="journal article" date="2016" name="Nat. Commun.">
        <title>Ectomycorrhizal ecology is imprinted in the genome of the dominant symbiotic fungus Cenococcum geophilum.</title>
        <authorList>
            <consortium name="DOE Joint Genome Institute"/>
            <person name="Peter M."/>
            <person name="Kohler A."/>
            <person name="Ohm R.A."/>
            <person name="Kuo A."/>
            <person name="Krutzmann J."/>
            <person name="Morin E."/>
            <person name="Arend M."/>
            <person name="Barry K.W."/>
            <person name="Binder M."/>
            <person name="Choi C."/>
            <person name="Clum A."/>
            <person name="Copeland A."/>
            <person name="Grisel N."/>
            <person name="Haridas S."/>
            <person name="Kipfer T."/>
            <person name="LaButti K."/>
            <person name="Lindquist E."/>
            <person name="Lipzen A."/>
            <person name="Maire R."/>
            <person name="Meier B."/>
            <person name="Mihaltcheva S."/>
            <person name="Molinier V."/>
            <person name="Murat C."/>
            <person name="Poggeler S."/>
            <person name="Quandt C.A."/>
            <person name="Sperisen C."/>
            <person name="Tritt A."/>
            <person name="Tisserant E."/>
            <person name="Crous P.W."/>
            <person name="Henrissat B."/>
            <person name="Nehls U."/>
            <person name="Egli S."/>
            <person name="Spatafora J.W."/>
            <person name="Grigoriev I.V."/>
            <person name="Martin F.M."/>
        </authorList>
    </citation>
    <scope>NUCLEOTIDE SEQUENCE [LARGE SCALE GENOMIC DNA]</scope>
    <source>
        <strain evidence="4 5">CBS 207.34</strain>
    </source>
</reference>
<dbReference type="InterPro" id="IPR005151">
    <property type="entry name" value="Tail-specific_protease"/>
</dbReference>
<sequence length="552" mass="61366">MRLTVASSLFALVALEVTAQDTTDAFSFTSVPTSTAEIQPSVTETATGPISTSSACAQISDLVMNSELQYPSVQAELAYDCLLSVPISSDAATTTIENLLRMVQFQSTLSYLKTPPSGYANDPVDIIQGLQDIQSNIDGGKYQDEFTFETDIAALLGKAHDGHFAFEGMAFNGAFRWRRSRQVALISGSLDGNVPKIWALKDFNNSAATYTPSAVTQIDGQDAVTFLQDEAELSTYHDPDTRWNTMFYLQPSESYGYFTNPRYYPGPTLNITFENGTTHTYINAAVIQDPTAWGYISSGETFYETYIVPSTSNSKFKKRETTRLPTLLEHPRDVSLSKRYVPNAYPEPFIQHSASDVPLAGYFLNHPNVSDLAVLMLQTFNTQSDSDAEEFQMVIQEFLAEAVSRGTKKMIIDVRTNGGGKIFLGYDAFKQFFPSTEPQLQSRYRGHDASNLFGEQISTLQFSSRTGEAYTSPFNYHSYDDKDLKPFSSWTDMYPPVQFNGDNFTDLLRYNLSDPLVTSSARYSIGITVTGYNDRSNFTKAPFSNDDIIIVS</sequence>
<dbReference type="InterPro" id="IPR029045">
    <property type="entry name" value="ClpP/crotonase-like_dom_sf"/>
</dbReference>
<feature type="non-terminal residue" evidence="4">
    <location>
        <position position="552"/>
    </location>
</feature>
<dbReference type="PANTHER" id="PTHR37049:SF4">
    <property type="entry name" value="RHODANESE DOMAIN-CONTAINING PROTEIN"/>
    <property type="match status" value="1"/>
</dbReference>
<evidence type="ECO:0000256" key="1">
    <source>
        <dbReference type="SAM" id="SignalP"/>
    </source>
</evidence>
<dbReference type="GO" id="GO:0006508">
    <property type="term" value="P:proteolysis"/>
    <property type="evidence" value="ECO:0007669"/>
    <property type="project" value="InterPro"/>
</dbReference>